<evidence type="ECO:0000256" key="2">
    <source>
        <dbReference type="ARBA" id="ARBA00022679"/>
    </source>
</evidence>
<dbReference type="EMBL" id="PQWO01000010">
    <property type="protein sequence ID" value="PZD72467.1"/>
    <property type="molecule type" value="Genomic_DNA"/>
</dbReference>
<dbReference type="PANTHER" id="PTHR43861:SF1">
    <property type="entry name" value="TRANS-ACONITATE 2-METHYLTRANSFERASE"/>
    <property type="match status" value="1"/>
</dbReference>
<protein>
    <submittedName>
        <fullName evidence="4">Putative methyltransferase YcgJ</fullName>
        <ecNumber evidence="4">2.1.1.-</ecNumber>
    </submittedName>
</protein>
<dbReference type="RefSeq" id="WP_110987140.1">
    <property type="nucleotide sequence ID" value="NZ_CAWNWM010000010.1"/>
</dbReference>
<dbReference type="PANTHER" id="PTHR43861">
    <property type="entry name" value="TRANS-ACONITATE 2-METHYLTRANSFERASE-RELATED"/>
    <property type="match status" value="1"/>
</dbReference>
<evidence type="ECO:0000313" key="4">
    <source>
        <dbReference type="EMBL" id="PZD72467.1"/>
    </source>
</evidence>
<evidence type="ECO:0000259" key="3">
    <source>
        <dbReference type="Pfam" id="PF13649"/>
    </source>
</evidence>
<dbReference type="Pfam" id="PF13649">
    <property type="entry name" value="Methyltransf_25"/>
    <property type="match status" value="1"/>
</dbReference>
<sequence length="200" mass="22906">MDTLTAKTQLFDHWAPSYDWLLPSVFYQAIHLRLLDYIQLSDSAKVLDIGCGTGRLLNRLAQAYPHLQGTGLDLSPEMLHQARLSNRHGDRLRFVRGISHTIPTEDEQFEGVFSTISFLHYPEPERVFKQVYRVLKLQGRFYLVDYATPLGTLFPQSSMAKMQFYSGQAREQLGNQANLRCEAHQHLIGPVLLSIFVRDA</sequence>
<dbReference type="CDD" id="cd02440">
    <property type="entry name" value="AdoMet_MTases"/>
    <property type="match status" value="1"/>
</dbReference>
<accession>A0A2W1JVH2</accession>
<dbReference type="GO" id="GO:0008168">
    <property type="term" value="F:methyltransferase activity"/>
    <property type="evidence" value="ECO:0007669"/>
    <property type="project" value="UniProtKB-KW"/>
</dbReference>
<evidence type="ECO:0000313" key="5">
    <source>
        <dbReference type="Proteomes" id="UP000248857"/>
    </source>
</evidence>
<comment type="caution">
    <text evidence="4">The sequence shown here is derived from an EMBL/GenBank/DDBJ whole genome shotgun (WGS) entry which is preliminary data.</text>
</comment>
<dbReference type="OrthoDB" id="9772751at2"/>
<gene>
    <name evidence="4" type="primary">ycgJ_5</name>
    <name evidence="4" type="ORF">C1752_03749</name>
</gene>
<dbReference type="AlphaFoldDB" id="A0A2W1JVH2"/>
<dbReference type="InterPro" id="IPR029063">
    <property type="entry name" value="SAM-dependent_MTases_sf"/>
</dbReference>
<reference evidence="4 5" key="1">
    <citation type="journal article" date="2018" name="Sci. Rep.">
        <title>A novel species of the marine cyanobacterium Acaryochloris with a unique pigment content and lifestyle.</title>
        <authorList>
            <person name="Partensky F."/>
            <person name="Six C."/>
            <person name="Ratin M."/>
            <person name="Garczarek L."/>
            <person name="Vaulot D."/>
            <person name="Probert I."/>
            <person name="Calteau A."/>
            <person name="Gourvil P."/>
            <person name="Marie D."/>
            <person name="Grebert T."/>
            <person name="Bouchier C."/>
            <person name="Le Panse S."/>
            <person name="Gachenot M."/>
            <person name="Rodriguez F."/>
            <person name="Garrido J.L."/>
        </authorList>
    </citation>
    <scope>NUCLEOTIDE SEQUENCE [LARGE SCALE GENOMIC DNA]</scope>
    <source>
        <strain evidence="4 5">RCC1774</strain>
    </source>
</reference>
<dbReference type="SUPFAM" id="SSF53335">
    <property type="entry name" value="S-adenosyl-L-methionine-dependent methyltransferases"/>
    <property type="match status" value="1"/>
</dbReference>
<name>A0A2W1JVH2_9CYAN</name>
<keyword evidence="5" id="KW-1185">Reference proteome</keyword>
<dbReference type="GO" id="GO:0032259">
    <property type="term" value="P:methylation"/>
    <property type="evidence" value="ECO:0007669"/>
    <property type="project" value="UniProtKB-KW"/>
</dbReference>
<dbReference type="Proteomes" id="UP000248857">
    <property type="component" value="Unassembled WGS sequence"/>
</dbReference>
<proteinExistence type="predicted"/>
<keyword evidence="1 4" id="KW-0489">Methyltransferase</keyword>
<dbReference type="InterPro" id="IPR041698">
    <property type="entry name" value="Methyltransf_25"/>
</dbReference>
<feature type="domain" description="Methyltransferase" evidence="3">
    <location>
        <begin position="46"/>
        <end position="139"/>
    </location>
</feature>
<keyword evidence="2 4" id="KW-0808">Transferase</keyword>
<organism evidence="4 5">
    <name type="scientific">Acaryochloris thomasi RCC1774</name>
    <dbReference type="NCBI Taxonomy" id="1764569"/>
    <lineage>
        <taxon>Bacteria</taxon>
        <taxon>Bacillati</taxon>
        <taxon>Cyanobacteriota</taxon>
        <taxon>Cyanophyceae</taxon>
        <taxon>Acaryochloridales</taxon>
        <taxon>Acaryochloridaceae</taxon>
        <taxon>Acaryochloris</taxon>
        <taxon>Acaryochloris thomasi</taxon>
    </lineage>
</organism>
<dbReference type="EC" id="2.1.1.-" evidence="4"/>
<evidence type="ECO:0000256" key="1">
    <source>
        <dbReference type="ARBA" id="ARBA00022603"/>
    </source>
</evidence>
<dbReference type="Gene3D" id="3.40.50.150">
    <property type="entry name" value="Vaccinia Virus protein VP39"/>
    <property type="match status" value="1"/>
</dbReference>